<accession>A0ABU8BB32</accession>
<dbReference type="EMBL" id="JAZHRV010000001">
    <property type="protein sequence ID" value="MEH2555749.1"/>
    <property type="molecule type" value="Genomic_DNA"/>
</dbReference>
<evidence type="ECO:0000256" key="1">
    <source>
        <dbReference type="SAM" id="SignalP"/>
    </source>
</evidence>
<feature type="signal peptide" evidence="1">
    <location>
        <begin position="1"/>
        <end position="21"/>
    </location>
</feature>
<reference evidence="2 3" key="1">
    <citation type="submission" date="2024-02" db="EMBL/GenBank/DDBJ databases">
        <title>Adaptive strategies in a cosmopolitan and abundant soil bacterium.</title>
        <authorList>
            <person name="Carini P."/>
        </authorList>
    </citation>
    <scope>NUCLEOTIDE SEQUENCE [LARGE SCALE GENOMIC DNA]</scope>
    <source>
        <strain evidence="2 3">AZCC 1608</strain>
    </source>
</reference>
<keyword evidence="1" id="KW-0732">Signal</keyword>
<dbReference type="Proteomes" id="UP001364224">
    <property type="component" value="Unassembled WGS sequence"/>
</dbReference>
<keyword evidence="3" id="KW-1185">Reference proteome</keyword>
<sequence length="116" mass="12353">MSKLVSVGLIAAAMFASPAMAAWYDKNGAVIHPSRVVHCIRAPDVGQFAGGSWNNPPCEPATRGSGTRAAWYDKNRAVVHPSRIVHCIRAPDAGQFAGGSWNNPPCEPATWRASAR</sequence>
<evidence type="ECO:0000313" key="2">
    <source>
        <dbReference type="EMBL" id="MEH2555749.1"/>
    </source>
</evidence>
<gene>
    <name evidence="2" type="ORF">V1286_003278</name>
</gene>
<organism evidence="2 3">
    <name type="scientific">Bradyrhizobium algeriense</name>
    <dbReference type="NCBI Taxonomy" id="634784"/>
    <lineage>
        <taxon>Bacteria</taxon>
        <taxon>Pseudomonadati</taxon>
        <taxon>Pseudomonadota</taxon>
        <taxon>Alphaproteobacteria</taxon>
        <taxon>Hyphomicrobiales</taxon>
        <taxon>Nitrobacteraceae</taxon>
        <taxon>Bradyrhizobium</taxon>
    </lineage>
</organism>
<proteinExistence type="predicted"/>
<feature type="chain" id="PRO_5045373341" evidence="1">
    <location>
        <begin position="22"/>
        <end position="116"/>
    </location>
</feature>
<evidence type="ECO:0000313" key="3">
    <source>
        <dbReference type="Proteomes" id="UP001364224"/>
    </source>
</evidence>
<protein>
    <submittedName>
        <fullName evidence="2">Glycine/D-amino acid oxidase-like deaminating enzyme</fullName>
    </submittedName>
</protein>
<name>A0ABU8BB32_9BRAD</name>
<comment type="caution">
    <text evidence="2">The sequence shown here is derived from an EMBL/GenBank/DDBJ whole genome shotgun (WGS) entry which is preliminary data.</text>
</comment>